<dbReference type="NCBIfam" id="NF011696">
    <property type="entry name" value="PRK15116.1"/>
    <property type="match status" value="1"/>
</dbReference>
<dbReference type="GO" id="GO:0008641">
    <property type="term" value="F:ubiquitin-like modifier activating enzyme activity"/>
    <property type="evidence" value="ECO:0007669"/>
    <property type="project" value="InterPro"/>
</dbReference>
<evidence type="ECO:0000313" key="1">
    <source>
        <dbReference type="EMBL" id="KYC28901.1"/>
    </source>
</evidence>
<dbReference type="Proteomes" id="UP000243416">
    <property type="component" value="Unassembled WGS sequence"/>
</dbReference>
<gene>
    <name evidence="1" type="ORF">ACY05_03295</name>
</gene>
<dbReference type="PANTHER" id="PTHR43267">
    <property type="entry name" value="TRNA THREONYLCARBAMOYLADENOSINE DEHYDRATASE"/>
    <property type="match status" value="1"/>
</dbReference>
<reference evidence="1 2" key="1">
    <citation type="journal article" date="2016" name="ISME J.">
        <title>Integrated multi-omics analyses reveal the biochemical mechanisms and phylogenetic relevance of anaerobic androgen biodegradation in the environment.</title>
        <authorList>
            <person name="Yang F.C."/>
            <person name="Chen Y.L."/>
            <person name="Tang S.L."/>
            <person name="Yu C.P."/>
            <person name="Wang P.H."/>
            <person name="Ismail W."/>
            <person name="Wang C.H."/>
            <person name="Ding J.Y."/>
            <person name="Yang C.Y."/>
            <person name="Yang C.Y."/>
            <person name="Chiang Y.R."/>
        </authorList>
    </citation>
    <scope>NUCLEOTIDE SEQUENCE [LARGE SCALE GENOMIC DNA]</scope>
    <source>
        <strain evidence="1 2">DSM 13999</strain>
    </source>
</reference>
<dbReference type="GO" id="GO:0061503">
    <property type="term" value="F:tRNA threonylcarbamoyladenosine dehydratase"/>
    <property type="evidence" value="ECO:0007669"/>
    <property type="project" value="TreeGrafter"/>
</dbReference>
<dbReference type="PANTHER" id="PTHR43267:SF1">
    <property type="entry name" value="TRNA THREONYLCARBAMOYLADENOSINE DEHYDRATASE"/>
    <property type="match status" value="1"/>
</dbReference>
<dbReference type="InterPro" id="IPR000594">
    <property type="entry name" value="ThiF_NAD_FAD-bd"/>
</dbReference>
<dbReference type="GO" id="GO:0061504">
    <property type="term" value="P:cyclic threonylcarbamoyladenosine biosynthetic process"/>
    <property type="evidence" value="ECO:0007669"/>
    <property type="project" value="TreeGrafter"/>
</dbReference>
<keyword evidence="2" id="KW-1185">Reference proteome</keyword>
<name>A0A656Z7T2_9PROT</name>
<dbReference type="RefSeq" id="WP_067170829.1">
    <property type="nucleotide sequence ID" value="NZ_LT837803.1"/>
</dbReference>
<dbReference type="Pfam" id="PF00899">
    <property type="entry name" value="ThiF"/>
    <property type="match status" value="1"/>
</dbReference>
<sequence length="266" mass="28263">MTTELDFERRFGGINRLYGEDALARLSQAHVCVVGIGGVGSWAAEALARCGVGYLTLIDLDHIAESNTNRQIHALEGAYGQAKVTAMAARIRHINPLCRVTEIDDFITVENVARLLPSCDAVLDAIDDGRAKAALIAHCRAHDMPLVTTAAAGGRRDPTRIRVADLARTEHDPLAARLRAQLRKDYGFPRGEKQSFGVECVFSTESIVRPQKPAACASDPGAAPQGLNCAGYGSAVMVTASFGMVAAGRVIERLLEAGAGEQVGGR</sequence>
<protein>
    <submittedName>
        <fullName evidence="1">Uncharacterized protein</fullName>
    </submittedName>
</protein>
<accession>A0A656Z7T2</accession>
<dbReference type="SUPFAM" id="SSF69572">
    <property type="entry name" value="Activating enzymes of the ubiquitin-like proteins"/>
    <property type="match status" value="1"/>
</dbReference>
<dbReference type="EMBL" id="LFZK01000002">
    <property type="protein sequence ID" value="KYC28901.1"/>
    <property type="molecule type" value="Genomic_DNA"/>
</dbReference>
<organism evidence="1 2">
    <name type="scientific">Sterolibacterium denitrificans</name>
    <dbReference type="NCBI Taxonomy" id="157592"/>
    <lineage>
        <taxon>Bacteria</taxon>
        <taxon>Pseudomonadati</taxon>
        <taxon>Pseudomonadota</taxon>
        <taxon>Betaproteobacteria</taxon>
        <taxon>Nitrosomonadales</taxon>
        <taxon>Sterolibacteriaceae</taxon>
        <taxon>Sterolibacterium</taxon>
    </lineage>
</organism>
<comment type="caution">
    <text evidence="1">The sequence shown here is derived from an EMBL/GenBank/DDBJ whole genome shotgun (WGS) entry which is preliminary data.</text>
</comment>
<dbReference type="Gene3D" id="3.40.50.720">
    <property type="entry name" value="NAD(P)-binding Rossmann-like Domain"/>
    <property type="match status" value="1"/>
</dbReference>
<dbReference type="InterPro" id="IPR045886">
    <property type="entry name" value="ThiF/MoeB/HesA"/>
</dbReference>
<dbReference type="InterPro" id="IPR035985">
    <property type="entry name" value="Ubiquitin-activating_enz"/>
</dbReference>
<dbReference type="AlphaFoldDB" id="A0A656Z7T2"/>
<dbReference type="CDD" id="cd00755">
    <property type="entry name" value="YgdL_like"/>
    <property type="match status" value="1"/>
</dbReference>
<proteinExistence type="predicted"/>
<evidence type="ECO:0000313" key="2">
    <source>
        <dbReference type="Proteomes" id="UP000243416"/>
    </source>
</evidence>